<evidence type="ECO:0000256" key="2">
    <source>
        <dbReference type="SAM" id="Phobius"/>
    </source>
</evidence>
<keyword evidence="2" id="KW-0812">Transmembrane</keyword>
<accession>A0A3N4JAU9</accession>
<protein>
    <submittedName>
        <fullName evidence="4">Uncharacterized protein</fullName>
    </submittedName>
</protein>
<dbReference type="AlphaFoldDB" id="A0A3N4JAU9"/>
<dbReference type="OrthoDB" id="5343171at2759"/>
<feature type="compositionally biased region" description="Basic and acidic residues" evidence="1">
    <location>
        <begin position="494"/>
        <end position="507"/>
    </location>
</feature>
<evidence type="ECO:0000256" key="1">
    <source>
        <dbReference type="SAM" id="MobiDB-lite"/>
    </source>
</evidence>
<feature type="compositionally biased region" description="Polar residues" evidence="1">
    <location>
        <begin position="318"/>
        <end position="327"/>
    </location>
</feature>
<feature type="region of interest" description="Disordered" evidence="1">
    <location>
        <begin position="371"/>
        <end position="446"/>
    </location>
</feature>
<name>A0A3N4JAU9_9PEZI</name>
<keyword evidence="2" id="KW-1133">Transmembrane helix</keyword>
<organism evidence="4 5">
    <name type="scientific">Choiromyces venosus 120613-1</name>
    <dbReference type="NCBI Taxonomy" id="1336337"/>
    <lineage>
        <taxon>Eukaryota</taxon>
        <taxon>Fungi</taxon>
        <taxon>Dikarya</taxon>
        <taxon>Ascomycota</taxon>
        <taxon>Pezizomycotina</taxon>
        <taxon>Pezizomycetes</taxon>
        <taxon>Pezizales</taxon>
        <taxon>Tuberaceae</taxon>
        <taxon>Choiromyces</taxon>
    </lineage>
</organism>
<evidence type="ECO:0000256" key="3">
    <source>
        <dbReference type="SAM" id="SignalP"/>
    </source>
</evidence>
<dbReference type="Proteomes" id="UP000276215">
    <property type="component" value="Unassembled WGS sequence"/>
</dbReference>
<feature type="compositionally biased region" description="Polar residues" evidence="1">
    <location>
        <begin position="510"/>
        <end position="522"/>
    </location>
</feature>
<feature type="chain" id="PRO_5017945814" evidence="3">
    <location>
        <begin position="35"/>
        <end position="563"/>
    </location>
</feature>
<dbReference type="PANTHER" id="PTHR16861">
    <property type="entry name" value="GLYCOPROTEIN 38"/>
    <property type="match status" value="1"/>
</dbReference>
<dbReference type="PANTHER" id="PTHR16861:SF8">
    <property type="entry name" value="EXTRACELLULAR MEMBRANE PROTEIN CFEM DOMAIN-CONTAINING PROTEIN"/>
    <property type="match status" value="1"/>
</dbReference>
<sequence>MPHERLSSSSSSSSQPGFFTLLVTVLICLPTTPAYSPPLQIRQEGQLQGAEFLPQCAQQCVYDKIFQQFPWCKGQLGCLCGKNPQPYRELLWSCIDDQKLCPPEAHKNTEVAVMGVCDKVLPASSSSSTSPSSTAPASTSPAKTSTSQPATAQPAKGESKDSSGLSTAAIAGISVGVVALLGLIVGACFLLAIMRNRKKRREQIHSMVLEPTSPRGPSGEWKVHGVNNYSGWASIDSADSNSNAGHYYNSKSRLTPILTDIPTEKRGAPAINTSPVSPVSPNGKSAAAVAVPTTQTKVVASRKIIENHHLQIDMPPSFSYTPATPATQRKVEEPVSPVSPISDFNRAQLARTSSGSVSSYHGVLPGQAFTTDSRSVRSISPPLEDSNRHTCSAATMPRIQRERTPEPSTPPPEYAPVIAAAPSGATDSRRSSRNTSAATAAGGGMARTDSIAWRRELEEAAERAMTRVVQSEQSIQEESAGERRRKGSIPGLDRFARRVSRDTRGDEESSLVNNGETGSSFWNRKGGRVSTPPRSPGFFSPGRRRDSGATGSKRSSDDVGTAV</sequence>
<dbReference type="STRING" id="1336337.A0A3N4JAU9"/>
<keyword evidence="5" id="KW-1185">Reference proteome</keyword>
<evidence type="ECO:0000313" key="4">
    <source>
        <dbReference type="EMBL" id="RPA93781.1"/>
    </source>
</evidence>
<dbReference type="EMBL" id="ML120446">
    <property type="protein sequence ID" value="RPA93781.1"/>
    <property type="molecule type" value="Genomic_DNA"/>
</dbReference>
<feature type="region of interest" description="Disordered" evidence="1">
    <location>
        <begin position="463"/>
        <end position="563"/>
    </location>
</feature>
<feature type="compositionally biased region" description="Low complexity" evidence="1">
    <location>
        <begin position="124"/>
        <end position="152"/>
    </location>
</feature>
<feature type="region of interest" description="Disordered" evidence="1">
    <location>
        <begin position="316"/>
        <end position="342"/>
    </location>
</feature>
<evidence type="ECO:0000313" key="5">
    <source>
        <dbReference type="Proteomes" id="UP000276215"/>
    </source>
</evidence>
<keyword evidence="3" id="KW-0732">Signal</keyword>
<feature type="region of interest" description="Disordered" evidence="1">
    <location>
        <begin position="124"/>
        <end position="163"/>
    </location>
</feature>
<gene>
    <name evidence="4" type="ORF">L873DRAFT_1815307</name>
</gene>
<proteinExistence type="predicted"/>
<feature type="signal peptide" evidence="3">
    <location>
        <begin position="1"/>
        <end position="34"/>
    </location>
</feature>
<keyword evidence="2" id="KW-0472">Membrane</keyword>
<reference evidence="4 5" key="1">
    <citation type="journal article" date="2018" name="Nat. Ecol. Evol.">
        <title>Pezizomycetes genomes reveal the molecular basis of ectomycorrhizal truffle lifestyle.</title>
        <authorList>
            <person name="Murat C."/>
            <person name="Payen T."/>
            <person name="Noel B."/>
            <person name="Kuo A."/>
            <person name="Morin E."/>
            <person name="Chen J."/>
            <person name="Kohler A."/>
            <person name="Krizsan K."/>
            <person name="Balestrini R."/>
            <person name="Da Silva C."/>
            <person name="Montanini B."/>
            <person name="Hainaut M."/>
            <person name="Levati E."/>
            <person name="Barry K.W."/>
            <person name="Belfiori B."/>
            <person name="Cichocki N."/>
            <person name="Clum A."/>
            <person name="Dockter R.B."/>
            <person name="Fauchery L."/>
            <person name="Guy J."/>
            <person name="Iotti M."/>
            <person name="Le Tacon F."/>
            <person name="Lindquist E.A."/>
            <person name="Lipzen A."/>
            <person name="Malagnac F."/>
            <person name="Mello A."/>
            <person name="Molinier V."/>
            <person name="Miyauchi S."/>
            <person name="Poulain J."/>
            <person name="Riccioni C."/>
            <person name="Rubini A."/>
            <person name="Sitrit Y."/>
            <person name="Splivallo R."/>
            <person name="Traeger S."/>
            <person name="Wang M."/>
            <person name="Zifcakova L."/>
            <person name="Wipf D."/>
            <person name="Zambonelli A."/>
            <person name="Paolocci F."/>
            <person name="Nowrousian M."/>
            <person name="Ottonello S."/>
            <person name="Baldrian P."/>
            <person name="Spatafora J.W."/>
            <person name="Henrissat B."/>
            <person name="Nagy L.G."/>
            <person name="Aury J.M."/>
            <person name="Wincker P."/>
            <person name="Grigoriev I.V."/>
            <person name="Bonfante P."/>
            <person name="Martin F.M."/>
        </authorList>
    </citation>
    <scope>NUCLEOTIDE SEQUENCE [LARGE SCALE GENOMIC DNA]</scope>
    <source>
        <strain evidence="4 5">120613-1</strain>
    </source>
</reference>
<feature type="compositionally biased region" description="Polar residues" evidence="1">
    <location>
        <begin position="468"/>
        <end position="477"/>
    </location>
</feature>
<feature type="transmembrane region" description="Helical" evidence="2">
    <location>
        <begin position="168"/>
        <end position="193"/>
    </location>
</feature>